<accession>A0A9N7YES6</accession>
<sequence>MTCEGVRVLSETPGARVFWNPVGHHDLGICLFPAKPLDVTQANSGSGKIISLRSVRHLDPGGGGGCGGAHSAPAVVVPLSGVTGSVSAHTDHRSTRSSQPPPTNQFNPDDLRSDAALRWECAWRQRRRRRWMDGRVQVSSAVVKHEQVRH</sequence>
<keyword evidence="3" id="KW-1185">Reference proteome</keyword>
<proteinExistence type="predicted"/>
<organism evidence="2 3">
    <name type="scientific">Pleuronectes platessa</name>
    <name type="common">European plaice</name>
    <dbReference type="NCBI Taxonomy" id="8262"/>
    <lineage>
        <taxon>Eukaryota</taxon>
        <taxon>Metazoa</taxon>
        <taxon>Chordata</taxon>
        <taxon>Craniata</taxon>
        <taxon>Vertebrata</taxon>
        <taxon>Euteleostomi</taxon>
        <taxon>Actinopterygii</taxon>
        <taxon>Neopterygii</taxon>
        <taxon>Teleostei</taxon>
        <taxon>Neoteleostei</taxon>
        <taxon>Acanthomorphata</taxon>
        <taxon>Carangaria</taxon>
        <taxon>Pleuronectiformes</taxon>
        <taxon>Pleuronectoidei</taxon>
        <taxon>Pleuronectidae</taxon>
        <taxon>Pleuronectes</taxon>
    </lineage>
</organism>
<evidence type="ECO:0000313" key="3">
    <source>
        <dbReference type="Proteomes" id="UP001153269"/>
    </source>
</evidence>
<comment type="caution">
    <text evidence="2">The sequence shown here is derived from an EMBL/GenBank/DDBJ whole genome shotgun (WGS) entry which is preliminary data.</text>
</comment>
<dbReference type="EMBL" id="CADEAL010000631">
    <property type="protein sequence ID" value="CAB1423048.1"/>
    <property type="molecule type" value="Genomic_DNA"/>
</dbReference>
<dbReference type="Proteomes" id="UP001153269">
    <property type="component" value="Unassembled WGS sequence"/>
</dbReference>
<protein>
    <submittedName>
        <fullName evidence="2">Uncharacterized protein</fullName>
    </submittedName>
</protein>
<feature type="region of interest" description="Disordered" evidence="1">
    <location>
        <begin position="84"/>
        <end position="111"/>
    </location>
</feature>
<reference evidence="2" key="1">
    <citation type="submission" date="2020-03" db="EMBL/GenBank/DDBJ databases">
        <authorList>
            <person name="Weist P."/>
        </authorList>
    </citation>
    <scope>NUCLEOTIDE SEQUENCE</scope>
</reference>
<evidence type="ECO:0000313" key="2">
    <source>
        <dbReference type="EMBL" id="CAB1423048.1"/>
    </source>
</evidence>
<dbReference type="AlphaFoldDB" id="A0A9N7YES6"/>
<name>A0A9N7YES6_PLEPL</name>
<gene>
    <name evidence="2" type="ORF">PLEPLA_LOCUS10966</name>
</gene>
<evidence type="ECO:0000256" key="1">
    <source>
        <dbReference type="SAM" id="MobiDB-lite"/>
    </source>
</evidence>